<dbReference type="GO" id="GO:0008453">
    <property type="term" value="F:alanine-glyoxylate transaminase activity"/>
    <property type="evidence" value="ECO:0007669"/>
    <property type="project" value="UniProtKB-EC"/>
</dbReference>
<evidence type="ECO:0000256" key="7">
    <source>
        <dbReference type="PIRNR" id="PIRNR000524"/>
    </source>
</evidence>
<sequence length="378" mass="41884">MTNQATPQEKKLFTPGPLCVSPTVKQALCRDMGSRDTEFIEIIKNLRDTLVNIAGLPRDEFTTVIMQGSGTYTVESVLLSTSNREQKVLIIANGAYGQRMKTICERAQIPFDILSFPETQQVNVEDVLKFLESPQSAGLFGSVAVVHCETTTGIVNPIENLGEQLKKKFPTMTYIVDAMSSFAGMETNYSQVDFLVSSANKCLQGIPGFGFVICRIAALEKCKGLAKSLALDIYEQWKGLEQNGQFRFTPPTHAILGLRQACKELEAEGGVAGRARRYKQNSEVIKAGMAQRGFKQLIKEHDGHIITSYFCPAHENFDFQKFYDGLSDLGQLIYPGKVTSADGFRVGHIGHLNAEDMEHLLKCIDQVLQDMDIPCPLK</sequence>
<dbReference type="NCBIfam" id="NF010006">
    <property type="entry name" value="PRK13479.1"/>
    <property type="match status" value="1"/>
</dbReference>
<dbReference type="InterPro" id="IPR015424">
    <property type="entry name" value="PyrdxlP-dep_Trfase"/>
</dbReference>
<reference evidence="11 12" key="1">
    <citation type="journal article" date="2016" name="Genome Biol. Evol.">
        <title>Gene Family Evolution Reflects Adaptation to Soil Environmental Stressors in the Genome of the Collembolan Orchesella cincta.</title>
        <authorList>
            <person name="Faddeeva-Vakhrusheva A."/>
            <person name="Derks M.F."/>
            <person name="Anvar S.Y."/>
            <person name="Agamennone V."/>
            <person name="Suring W."/>
            <person name="Smit S."/>
            <person name="van Straalen N.M."/>
            <person name="Roelofs D."/>
        </authorList>
    </citation>
    <scope>NUCLEOTIDE SEQUENCE [LARGE SCALE GENOMIC DNA]</scope>
    <source>
        <tissue evidence="11">Mixed pool</tissue>
    </source>
</reference>
<dbReference type="GO" id="GO:0019700">
    <property type="term" value="P:organic phosphonate catabolic process"/>
    <property type="evidence" value="ECO:0007669"/>
    <property type="project" value="InterPro"/>
</dbReference>
<dbReference type="PANTHER" id="PTHR42778:SF1">
    <property type="entry name" value="2-AMINOETHYLPHOSPHONATE--PYRUVATE TRANSAMINASE"/>
    <property type="match status" value="1"/>
</dbReference>
<evidence type="ECO:0000256" key="3">
    <source>
        <dbReference type="ARBA" id="ARBA00022679"/>
    </source>
</evidence>
<dbReference type="NCBIfam" id="TIGR03301">
    <property type="entry name" value="PhnW-AepZ"/>
    <property type="match status" value="1"/>
</dbReference>
<keyword evidence="2" id="KW-0032">Aminotransferase</keyword>
<dbReference type="Proteomes" id="UP000094527">
    <property type="component" value="Unassembled WGS sequence"/>
</dbReference>
<comment type="similarity">
    <text evidence="7">Belongs to the class-V pyridoxal-phosphate-dependent aminotransferase family.</text>
</comment>
<feature type="binding site" evidence="8">
    <location>
        <position position="345"/>
    </location>
    <ligand>
        <name>substrate</name>
    </ligand>
</feature>
<dbReference type="PANTHER" id="PTHR42778">
    <property type="entry name" value="2-AMINOETHYLPHOSPHONATE--PYRUVATE TRANSAMINASE"/>
    <property type="match status" value="1"/>
</dbReference>
<comment type="catalytic activity">
    <reaction evidence="6">
        <text>(2-aminoethyl)phosphonate + pyruvate = phosphonoacetaldehyde + L-alanine</text>
        <dbReference type="Rhea" id="RHEA:17021"/>
        <dbReference type="ChEBI" id="CHEBI:15361"/>
        <dbReference type="ChEBI" id="CHEBI:57418"/>
        <dbReference type="ChEBI" id="CHEBI:57972"/>
        <dbReference type="ChEBI" id="CHEBI:58383"/>
        <dbReference type="EC" id="2.6.1.37"/>
    </reaction>
</comment>
<keyword evidence="5 11" id="KW-0670">Pyruvate</keyword>
<dbReference type="InterPro" id="IPR024169">
    <property type="entry name" value="SP_NH2Trfase/AEP_transaminase"/>
</dbReference>
<dbReference type="SUPFAM" id="SSF53383">
    <property type="entry name" value="PLP-dependent transferases"/>
    <property type="match status" value="1"/>
</dbReference>
<evidence type="ECO:0000256" key="6">
    <source>
        <dbReference type="ARBA" id="ARBA00049460"/>
    </source>
</evidence>
<dbReference type="STRING" id="48709.A0A1D2NK70"/>
<dbReference type="OrthoDB" id="7403325at2759"/>
<comment type="cofactor">
    <cofactor evidence="1 7 9">
        <name>pyridoxal 5'-phosphate</name>
        <dbReference type="ChEBI" id="CHEBI:597326"/>
    </cofactor>
</comment>
<evidence type="ECO:0000256" key="2">
    <source>
        <dbReference type="ARBA" id="ARBA00022576"/>
    </source>
</evidence>
<dbReference type="PIRSF" id="PIRSF000524">
    <property type="entry name" value="SPT"/>
    <property type="match status" value="1"/>
</dbReference>
<feature type="domain" description="Aminotransferase class V" evidence="10">
    <location>
        <begin position="29"/>
        <end position="308"/>
    </location>
</feature>
<evidence type="ECO:0000256" key="5">
    <source>
        <dbReference type="ARBA" id="ARBA00023317"/>
    </source>
</evidence>
<dbReference type="AlphaFoldDB" id="A0A1D2NK70"/>
<dbReference type="EC" id="2.6.1.44" evidence="7"/>
<protein>
    <recommendedName>
        <fullName evidence="7">Alanine--glyoxylate aminotransferase</fullName>
        <ecNumber evidence="7">2.6.1.44</ecNumber>
    </recommendedName>
</protein>
<comment type="caution">
    <text evidence="11">The sequence shown here is derived from an EMBL/GenBank/DDBJ whole genome shotgun (WGS) entry which is preliminary data.</text>
</comment>
<evidence type="ECO:0000259" key="10">
    <source>
        <dbReference type="Pfam" id="PF00266"/>
    </source>
</evidence>
<feature type="modified residue" description="N6-(pyridoxal phosphate)lysine" evidence="9">
    <location>
        <position position="201"/>
    </location>
</feature>
<dbReference type="HAMAP" id="MF_01376">
    <property type="entry name" value="PhnW_aminotrans_5"/>
    <property type="match status" value="1"/>
</dbReference>
<evidence type="ECO:0000313" key="12">
    <source>
        <dbReference type="Proteomes" id="UP000094527"/>
    </source>
</evidence>
<dbReference type="EMBL" id="LJIJ01000018">
    <property type="protein sequence ID" value="ODN05673.1"/>
    <property type="molecule type" value="Genomic_DNA"/>
</dbReference>
<accession>A0A1D2NK70</accession>
<dbReference type="InterPro" id="IPR015422">
    <property type="entry name" value="PyrdxlP-dep_Trfase_small"/>
</dbReference>
<dbReference type="GO" id="GO:0047304">
    <property type="term" value="F:2-aminoethylphosphonate-pyruvate transaminase activity"/>
    <property type="evidence" value="ECO:0007669"/>
    <property type="project" value="UniProtKB-EC"/>
</dbReference>
<dbReference type="Gene3D" id="3.90.1150.10">
    <property type="entry name" value="Aspartate Aminotransferase, domain 1"/>
    <property type="match status" value="1"/>
</dbReference>
<dbReference type="InterPro" id="IPR000192">
    <property type="entry name" value="Aminotrans_V_dom"/>
</dbReference>
<organism evidence="11 12">
    <name type="scientific">Orchesella cincta</name>
    <name type="common">Springtail</name>
    <name type="synonym">Podura cincta</name>
    <dbReference type="NCBI Taxonomy" id="48709"/>
    <lineage>
        <taxon>Eukaryota</taxon>
        <taxon>Metazoa</taxon>
        <taxon>Ecdysozoa</taxon>
        <taxon>Arthropoda</taxon>
        <taxon>Hexapoda</taxon>
        <taxon>Collembola</taxon>
        <taxon>Entomobryomorpha</taxon>
        <taxon>Entomobryoidea</taxon>
        <taxon>Orchesellidae</taxon>
        <taxon>Orchesellinae</taxon>
        <taxon>Orchesella</taxon>
    </lineage>
</organism>
<dbReference type="InterPro" id="IPR015421">
    <property type="entry name" value="PyrdxlP-dep_Trfase_major"/>
</dbReference>
<dbReference type="Pfam" id="PF00266">
    <property type="entry name" value="Aminotran_5"/>
    <property type="match status" value="1"/>
</dbReference>
<keyword evidence="4 7" id="KW-0663">Pyridoxal phosphate</keyword>
<proteinExistence type="inferred from homology"/>
<evidence type="ECO:0000313" key="11">
    <source>
        <dbReference type="EMBL" id="ODN05673.1"/>
    </source>
</evidence>
<keyword evidence="3" id="KW-0808">Transferase</keyword>
<evidence type="ECO:0000256" key="4">
    <source>
        <dbReference type="ARBA" id="ARBA00022898"/>
    </source>
</evidence>
<dbReference type="Gene3D" id="3.40.640.10">
    <property type="entry name" value="Type I PLP-dependent aspartate aminotransferase-like (Major domain)"/>
    <property type="match status" value="1"/>
</dbReference>
<name>A0A1D2NK70_ORCCI</name>
<keyword evidence="12" id="KW-1185">Reference proteome</keyword>
<evidence type="ECO:0000256" key="9">
    <source>
        <dbReference type="PIRSR" id="PIRSR000524-50"/>
    </source>
</evidence>
<dbReference type="OMA" id="IHCETST"/>
<dbReference type="InterPro" id="IPR012703">
    <property type="entry name" value="NH2EtPonate_pyrv_transaminase"/>
</dbReference>
<comment type="catalytic activity">
    <reaction evidence="7">
        <text>glyoxylate + L-alanine = glycine + pyruvate</text>
        <dbReference type="Rhea" id="RHEA:24248"/>
        <dbReference type="ChEBI" id="CHEBI:15361"/>
        <dbReference type="ChEBI" id="CHEBI:36655"/>
        <dbReference type="ChEBI" id="CHEBI:57305"/>
        <dbReference type="ChEBI" id="CHEBI:57972"/>
        <dbReference type="EC" id="2.6.1.44"/>
    </reaction>
</comment>
<evidence type="ECO:0000256" key="8">
    <source>
        <dbReference type="PIRSR" id="PIRSR000524-1"/>
    </source>
</evidence>
<evidence type="ECO:0000256" key="1">
    <source>
        <dbReference type="ARBA" id="ARBA00001933"/>
    </source>
</evidence>
<gene>
    <name evidence="11" type="ORF">Ocin01_01016</name>
</gene>